<protein>
    <submittedName>
        <fullName evidence="2">Chromosome partitioning protein</fullName>
    </submittedName>
    <submittedName>
        <fullName evidence="3">Plasmid partitioning protein RepB C-terminal domain-containing protein</fullName>
    </submittedName>
</protein>
<dbReference type="SMART" id="SM00470">
    <property type="entry name" value="ParB"/>
    <property type="match status" value="1"/>
</dbReference>
<dbReference type="KEGG" id="abq:ABAZ39_11795"/>
<dbReference type="Pfam" id="PF07506">
    <property type="entry name" value="RepB"/>
    <property type="match status" value="1"/>
</dbReference>
<evidence type="ECO:0000313" key="4">
    <source>
        <dbReference type="Proteomes" id="UP000027186"/>
    </source>
</evidence>
<feature type="domain" description="ParB-like N-terminal" evidence="1">
    <location>
        <begin position="13"/>
        <end position="111"/>
    </location>
</feature>
<name>A0A060DIC1_9PROT</name>
<dbReference type="EMBL" id="JBJLSN010000002">
    <property type="protein sequence ID" value="MFL7899754.1"/>
    <property type="molecule type" value="Genomic_DNA"/>
</dbReference>
<reference evidence="2 4" key="1">
    <citation type="journal article" date="2014" name="Genome Announc.">
        <title>Complete Genome Sequence of the Model Rhizosphere Strain Azospirillum brasilense Az39, Successfully Applied in Agriculture.</title>
        <authorList>
            <person name="Rivera D."/>
            <person name="Revale S."/>
            <person name="Molina R."/>
            <person name="Gualpa J."/>
            <person name="Puente M."/>
            <person name="Maroniche G."/>
            <person name="Paris G."/>
            <person name="Baker D."/>
            <person name="Clavijo B."/>
            <person name="McLay K."/>
            <person name="Spaepen S."/>
            <person name="Perticari A."/>
            <person name="Vazquez M."/>
            <person name="Wisniewski-Dye F."/>
            <person name="Watkins C."/>
            <person name="Martinez-Abarca F."/>
            <person name="Vanderleyden J."/>
            <person name="Cassan F."/>
        </authorList>
    </citation>
    <scope>NUCLEOTIDE SEQUENCE [LARGE SCALE GENOMIC DNA]</scope>
    <source>
        <strain evidence="2 4">Az39</strain>
    </source>
</reference>
<gene>
    <name evidence="2" type="ORF">ABAZ39_11795</name>
    <name evidence="3" type="ORF">ACJ41P_01360</name>
</gene>
<evidence type="ECO:0000313" key="3">
    <source>
        <dbReference type="EMBL" id="MFL7899754.1"/>
    </source>
</evidence>
<dbReference type="InterPro" id="IPR011111">
    <property type="entry name" value="Plasmid_RepB"/>
</dbReference>
<keyword evidence="5" id="KW-1185">Reference proteome</keyword>
<accession>A0A060DIC1</accession>
<dbReference type="PANTHER" id="PTHR33375">
    <property type="entry name" value="CHROMOSOME-PARTITIONING PROTEIN PARB-RELATED"/>
    <property type="match status" value="1"/>
</dbReference>
<dbReference type="InterPro" id="IPR036086">
    <property type="entry name" value="ParB/Sulfiredoxin_sf"/>
</dbReference>
<dbReference type="Gene3D" id="3.90.1530.10">
    <property type="entry name" value="Conserved hypothetical protein from pyrococcus furiosus pfu- 392566-001, ParB domain"/>
    <property type="match status" value="1"/>
</dbReference>
<reference evidence="3 5" key="2">
    <citation type="submission" date="2024-11" db="EMBL/GenBank/DDBJ databases">
        <title>Draft genome sequences of two bacteria associated to sugarcane roots in Colombia.</title>
        <authorList>
            <person name="Pardo-Diaz S."/>
            <person name="Masmela-Mendoza J."/>
            <person name="Delgadillo-Duran P."/>
            <person name="Bautista E.J."/>
            <person name="Rojas-Tapias D.F."/>
        </authorList>
    </citation>
    <scope>NUCLEOTIDE SEQUENCE [LARGE SCALE GENOMIC DNA]</scope>
    <source>
        <strain evidence="3 5">Ap18</strain>
    </source>
</reference>
<dbReference type="Proteomes" id="UP001628281">
    <property type="component" value="Unassembled WGS sequence"/>
</dbReference>
<dbReference type="AlphaFoldDB" id="A0A060DIC1"/>
<sequence length="303" mass="33954">MTHVRNGFEGKTITVPVDHILPTRQLGKDIRQSPKYRTILATIREVGIIEPLAVHPEGRGTGEGDRYYILLDGHLRLEALKELGGTEAVCLVSTDDEGFTYNRRINRLSPIQEHEMILKGIEIGLAPERIAQSFDINVERIRERQQLLKGIAPEVVTMLKDRMVSQGVFAVLRKMKPMRQIVAAEMMVSASRFTVNYARMILATTRPEQLVDGRKPKPAAGVTPEDIARMEREMEKLHQDYRVVEDTLGETMLVLVVAKGFMTKLLGNAAVAAYLAKHHGDIVGELKRIMEAVASDARGPERE</sequence>
<dbReference type="PANTHER" id="PTHR33375:SF1">
    <property type="entry name" value="CHROMOSOME-PARTITIONING PROTEIN PARB-RELATED"/>
    <property type="match status" value="1"/>
</dbReference>
<evidence type="ECO:0000259" key="1">
    <source>
        <dbReference type="SMART" id="SM00470"/>
    </source>
</evidence>
<dbReference type="GO" id="GO:0005694">
    <property type="term" value="C:chromosome"/>
    <property type="evidence" value="ECO:0007669"/>
    <property type="project" value="TreeGrafter"/>
</dbReference>
<dbReference type="SUPFAM" id="SSF110849">
    <property type="entry name" value="ParB/Sulfiredoxin"/>
    <property type="match status" value="1"/>
</dbReference>
<dbReference type="RefSeq" id="WP_038529501.1">
    <property type="nucleotide sequence ID" value="NZ_CP007793.1"/>
</dbReference>
<evidence type="ECO:0000313" key="5">
    <source>
        <dbReference type="Proteomes" id="UP001628281"/>
    </source>
</evidence>
<evidence type="ECO:0000313" key="2">
    <source>
        <dbReference type="EMBL" id="AIB12662.1"/>
    </source>
</evidence>
<dbReference type="InterPro" id="IPR003115">
    <property type="entry name" value="ParB_N"/>
</dbReference>
<dbReference type="Pfam" id="PF02195">
    <property type="entry name" value="ParB_N"/>
    <property type="match status" value="1"/>
</dbReference>
<dbReference type="CDD" id="cd16387">
    <property type="entry name" value="ParB_N_Srx"/>
    <property type="match status" value="1"/>
</dbReference>
<dbReference type="SUPFAM" id="SSF109709">
    <property type="entry name" value="KorB DNA-binding domain-like"/>
    <property type="match status" value="1"/>
</dbReference>
<dbReference type="Proteomes" id="UP000027186">
    <property type="component" value="Chromosome"/>
</dbReference>
<dbReference type="EMBL" id="CP007793">
    <property type="protein sequence ID" value="AIB12662.1"/>
    <property type="molecule type" value="Genomic_DNA"/>
</dbReference>
<organism evidence="2 4">
    <name type="scientific">Azospirillum argentinense</name>
    <dbReference type="NCBI Taxonomy" id="2970906"/>
    <lineage>
        <taxon>Bacteria</taxon>
        <taxon>Pseudomonadati</taxon>
        <taxon>Pseudomonadota</taxon>
        <taxon>Alphaproteobacteria</taxon>
        <taxon>Rhodospirillales</taxon>
        <taxon>Azospirillaceae</taxon>
        <taxon>Azospirillum</taxon>
    </lineage>
</organism>
<proteinExistence type="predicted"/>
<dbReference type="InterPro" id="IPR050336">
    <property type="entry name" value="Chromosome_partition/occlusion"/>
</dbReference>
<dbReference type="GO" id="GO:0007059">
    <property type="term" value="P:chromosome segregation"/>
    <property type="evidence" value="ECO:0007669"/>
    <property type="project" value="TreeGrafter"/>
</dbReference>